<organism evidence="1 2">
    <name type="scientific">Diphasiastrum complanatum</name>
    <name type="common">Issler's clubmoss</name>
    <name type="synonym">Lycopodium complanatum</name>
    <dbReference type="NCBI Taxonomy" id="34168"/>
    <lineage>
        <taxon>Eukaryota</taxon>
        <taxon>Viridiplantae</taxon>
        <taxon>Streptophyta</taxon>
        <taxon>Embryophyta</taxon>
        <taxon>Tracheophyta</taxon>
        <taxon>Lycopodiopsida</taxon>
        <taxon>Lycopodiales</taxon>
        <taxon>Lycopodiaceae</taxon>
        <taxon>Lycopodioideae</taxon>
        <taxon>Diphasiastrum</taxon>
    </lineage>
</organism>
<evidence type="ECO:0000313" key="2">
    <source>
        <dbReference type="Proteomes" id="UP001162992"/>
    </source>
</evidence>
<protein>
    <submittedName>
        <fullName evidence="1">Uncharacterized protein</fullName>
    </submittedName>
</protein>
<comment type="caution">
    <text evidence="1">The sequence shown here is derived from an EMBL/GenBank/DDBJ whole genome shotgun (WGS) entry which is preliminary data.</text>
</comment>
<proteinExistence type="predicted"/>
<name>A0ACC2DHH5_DIPCM</name>
<reference evidence="2" key="1">
    <citation type="journal article" date="2024" name="Proc. Natl. Acad. Sci. U.S.A.">
        <title>Extraordinary preservation of gene collinearity over three hundred million years revealed in homosporous lycophytes.</title>
        <authorList>
            <person name="Li C."/>
            <person name="Wickell D."/>
            <person name="Kuo L.Y."/>
            <person name="Chen X."/>
            <person name="Nie B."/>
            <person name="Liao X."/>
            <person name="Peng D."/>
            <person name="Ji J."/>
            <person name="Jenkins J."/>
            <person name="Williams M."/>
            <person name="Shu S."/>
            <person name="Plott C."/>
            <person name="Barry K."/>
            <person name="Rajasekar S."/>
            <person name="Grimwood J."/>
            <person name="Han X."/>
            <person name="Sun S."/>
            <person name="Hou Z."/>
            <person name="He W."/>
            <person name="Dai G."/>
            <person name="Sun C."/>
            <person name="Schmutz J."/>
            <person name="Leebens-Mack J.H."/>
            <person name="Li F.W."/>
            <person name="Wang L."/>
        </authorList>
    </citation>
    <scope>NUCLEOTIDE SEQUENCE [LARGE SCALE GENOMIC DNA]</scope>
    <source>
        <strain evidence="2">cv. PW_Plant_1</strain>
    </source>
</reference>
<gene>
    <name evidence="1" type="ORF">O6H91_06G109400</name>
</gene>
<dbReference type="EMBL" id="CM055097">
    <property type="protein sequence ID" value="KAJ7553714.1"/>
    <property type="molecule type" value="Genomic_DNA"/>
</dbReference>
<accession>A0ACC2DHH5</accession>
<evidence type="ECO:0000313" key="1">
    <source>
        <dbReference type="EMBL" id="KAJ7553714.1"/>
    </source>
</evidence>
<keyword evidence="2" id="KW-1185">Reference proteome</keyword>
<dbReference type="Proteomes" id="UP001162992">
    <property type="component" value="Chromosome 6"/>
</dbReference>
<sequence>MPVATRSQSLSTPEPQLKIQGSYTSEKVCSGLSKPSETQKCIDSSGDDVSFAAKKRLDRNGERKMPLNTTHPSVNLFQTRITRSQSHSNEKTQVFHSEGLAIAEAEAGANQRRIAMEKEELDTPFMPARSTGLFTPAVMGAYSWVKRSEAANPNAKQNSLVTGHEIDPSTAASISMRARYIQTVGPKLSSVPEIMAATPKTVACAGSLRDAKAAGLKGRQLNDGLEAALSDDGMQSGRIMVYVRLRPLSKMEKEAGSRSCIRIVNKRDVYLTEFALETDYLRLKRLRGRHFAFDAAFPENTGQQEVYDTSTAELIEGVMQGRNCSVFCYGATGAGKTYTMLGTMQSPGVMVLALKDLFFKLKQQSRGDDYVVKLSYLEVYNESVRDLLSPGRPLVLREDSKQGIVAAGLTQYQAYSADEVMILLQRGNQNRQTEPTRVNETSSRSHAILQVVAEYKVQQEASYVSRVGKLSLIDLAGSERALATDQRTLRSLEGANINRSLLALSSCINALVEGKKHIPFRNSKLTQLLKDSLGGACQTAMIANISPSNICFGETQNTLHWADRAKEIRTKVSSNEDLQIPESQEDQTKLLLQMQKENQQLRFQLANLQQKYLAVQSASISATPNGLDPHLNEPPSPAQFLSPTPSARLSAINSSNSKRRRRCTQDGSANGDTAADKMIKELKRRIQVMEMEAERVQRQTAKREENYNASIVTLHQEHNVQLKHKDDFIRKLCERITAGEQTIPKNKYYKSPEKYQNLKDEAENIRNENFSSTVVATSKVAKASERLKMLASPKVPRNTCPLPSSKGTLVPASEQQKRTVRLRRTSTLTTLPPITPLQRFRSPAKKEAATGAKKRTFWDISNTNSPAVLGRVRPTKSHLSTPSMLLQPGFARRLSSQA</sequence>